<dbReference type="AlphaFoldDB" id="A0A1J5PLZ9"/>
<name>A0A1J5PLZ9_9ZZZZ</name>
<gene>
    <name evidence="1" type="ORF">GALL_521000</name>
</gene>
<protein>
    <submittedName>
        <fullName evidence="1">Uncharacterized protein</fullName>
    </submittedName>
</protein>
<dbReference type="EMBL" id="MLJW01006680">
    <property type="protein sequence ID" value="OIQ66331.1"/>
    <property type="molecule type" value="Genomic_DNA"/>
</dbReference>
<comment type="caution">
    <text evidence="1">The sequence shown here is derived from an EMBL/GenBank/DDBJ whole genome shotgun (WGS) entry which is preliminary data.</text>
</comment>
<evidence type="ECO:0000313" key="1">
    <source>
        <dbReference type="EMBL" id="OIQ66331.1"/>
    </source>
</evidence>
<reference evidence="1" key="1">
    <citation type="submission" date="2016-10" db="EMBL/GenBank/DDBJ databases">
        <title>Sequence of Gallionella enrichment culture.</title>
        <authorList>
            <person name="Poehlein A."/>
            <person name="Muehling M."/>
            <person name="Daniel R."/>
        </authorList>
    </citation>
    <scope>NUCLEOTIDE SEQUENCE</scope>
</reference>
<organism evidence="1">
    <name type="scientific">mine drainage metagenome</name>
    <dbReference type="NCBI Taxonomy" id="410659"/>
    <lineage>
        <taxon>unclassified sequences</taxon>
        <taxon>metagenomes</taxon>
        <taxon>ecological metagenomes</taxon>
    </lineage>
</organism>
<proteinExistence type="predicted"/>
<sequence>MARSRTRRRWALHNSCRRPMTPASSTISRAWRSRDCSLQTAQAPRCPDCWSWHGNGCFNRPQAKPARCCWSRARICRSPQTPTRAPWAAACARRICRCSSSPCRVWTTRTPLPCAFWPAPAAGRSPRCLPGKRPPRCGPVCTTGASPAFRWGKPPCRNRSRNGASCTACSCFRLCC</sequence>
<accession>A0A1J5PLZ9</accession>